<sequence length="249" mass="29340">MPTYNQMFEARQTFKPVRQYGESDGNYGIFWGLIYYNDLIFERDILADVIIAEYKFRQTLQQKETLERNIRALGKLPENDEDEKRLQLCYEELETVKRNHSQNEQKMFADESMIPPGPLKRDYDAMRQDPTWYLRKELIEDCASRGGCCARGCDCCKYRAFAYYRRGVGHCTAGCGCCASERGFEYTAGEKEQTVEQLDTMLRSRNPSYVVKMAEAYFVKPPEQKVQKVPEQVQEKKVQKKKVWWKQLF</sequence>
<dbReference type="AlphaFoldDB" id="A0A1V6T079"/>
<proteinExistence type="predicted"/>
<evidence type="ECO:0000313" key="2">
    <source>
        <dbReference type="Proteomes" id="UP000191342"/>
    </source>
</evidence>
<keyword evidence="2" id="KW-1185">Reference proteome</keyword>
<comment type="caution">
    <text evidence="1">The sequence shown here is derived from an EMBL/GenBank/DDBJ whole genome shotgun (WGS) entry which is preliminary data.</text>
</comment>
<dbReference type="OrthoDB" id="4368902at2759"/>
<organism evidence="1 2">
    <name type="scientific">Penicillium flavigenum</name>
    <dbReference type="NCBI Taxonomy" id="254877"/>
    <lineage>
        <taxon>Eukaryota</taxon>
        <taxon>Fungi</taxon>
        <taxon>Dikarya</taxon>
        <taxon>Ascomycota</taxon>
        <taxon>Pezizomycotina</taxon>
        <taxon>Eurotiomycetes</taxon>
        <taxon>Eurotiomycetidae</taxon>
        <taxon>Eurotiales</taxon>
        <taxon>Aspergillaceae</taxon>
        <taxon>Penicillium</taxon>
    </lineage>
</organism>
<name>A0A1V6T079_9EURO</name>
<protein>
    <submittedName>
        <fullName evidence="1">Uncharacterized protein</fullName>
    </submittedName>
</protein>
<dbReference type="Proteomes" id="UP000191342">
    <property type="component" value="Unassembled WGS sequence"/>
</dbReference>
<reference evidence="2" key="1">
    <citation type="journal article" date="2017" name="Nat. Microbiol.">
        <title>Global analysis of biosynthetic gene clusters reveals vast potential of secondary metabolite production in Penicillium species.</title>
        <authorList>
            <person name="Nielsen J.C."/>
            <person name="Grijseels S."/>
            <person name="Prigent S."/>
            <person name="Ji B."/>
            <person name="Dainat J."/>
            <person name="Nielsen K.F."/>
            <person name="Frisvad J.C."/>
            <person name="Workman M."/>
            <person name="Nielsen J."/>
        </authorList>
    </citation>
    <scope>NUCLEOTIDE SEQUENCE [LARGE SCALE GENOMIC DNA]</scope>
    <source>
        <strain evidence="2">IBT 14082</strain>
    </source>
</reference>
<gene>
    <name evidence="1" type="ORF">PENFLA_c018G09946</name>
</gene>
<accession>A0A1V6T079</accession>
<dbReference type="EMBL" id="MLQL01000018">
    <property type="protein sequence ID" value="OQE19758.1"/>
    <property type="molecule type" value="Genomic_DNA"/>
</dbReference>
<evidence type="ECO:0000313" key="1">
    <source>
        <dbReference type="EMBL" id="OQE19758.1"/>
    </source>
</evidence>